<dbReference type="OrthoDB" id="4700809at2"/>
<evidence type="ECO:0000313" key="2">
    <source>
        <dbReference type="Proteomes" id="UP000093629"/>
    </source>
</evidence>
<accession>A0A1A3N602</accession>
<protein>
    <submittedName>
        <fullName evidence="1">Uncharacterized protein</fullName>
    </submittedName>
</protein>
<sequence>MMRISAHTRAQAVTNAANTLHVALPPAYVEQFAEAEAFTEAANQTVCKPETLHRAVLDAIQEGRNYVTDPVIRMMALNAQLTEGNILAAARSRAEQLKLAALGDHAGDILDGWADALDEHSAKLAAAADAGVNLNDAAGAVARGGAIMSHLHNAQVAVRAWTTATNGFYALAAVAGVRNSADSVTVLTPARLADLAPAYEMARDERAREVGVWVLARCGIPLRLANLDEFKARAAQMKADAEAEARGLAARANAAGFNRR</sequence>
<dbReference type="Proteomes" id="UP000093629">
    <property type="component" value="Unassembled WGS sequence"/>
</dbReference>
<gene>
    <name evidence="1" type="ORF">A5636_24680</name>
</gene>
<comment type="caution">
    <text evidence="1">The sequence shown here is derived from an EMBL/GenBank/DDBJ whole genome shotgun (WGS) entry which is preliminary data.</text>
</comment>
<dbReference type="EMBL" id="LZLQ01000059">
    <property type="protein sequence ID" value="OBK16775.1"/>
    <property type="molecule type" value="Genomic_DNA"/>
</dbReference>
<organism evidence="1 2">
    <name type="scientific">Mycobacterium asiaticum</name>
    <dbReference type="NCBI Taxonomy" id="1790"/>
    <lineage>
        <taxon>Bacteria</taxon>
        <taxon>Bacillati</taxon>
        <taxon>Actinomycetota</taxon>
        <taxon>Actinomycetes</taxon>
        <taxon>Mycobacteriales</taxon>
        <taxon>Mycobacteriaceae</taxon>
        <taxon>Mycobacterium</taxon>
    </lineage>
</organism>
<reference evidence="1 2" key="1">
    <citation type="submission" date="2016-06" db="EMBL/GenBank/DDBJ databases">
        <authorList>
            <person name="Kjaerup R.B."/>
            <person name="Dalgaard T.S."/>
            <person name="Juul-Madsen H.R."/>
        </authorList>
    </citation>
    <scope>NUCLEOTIDE SEQUENCE [LARGE SCALE GENOMIC DNA]</scope>
    <source>
        <strain evidence="1 2">1245139.5</strain>
    </source>
</reference>
<keyword evidence="2" id="KW-1185">Reference proteome</keyword>
<dbReference type="AlphaFoldDB" id="A0A1A3N602"/>
<proteinExistence type="predicted"/>
<evidence type="ECO:0000313" key="1">
    <source>
        <dbReference type="EMBL" id="OBK16775.1"/>
    </source>
</evidence>
<name>A0A1A3N602_MYCAS</name>
<dbReference type="RefSeq" id="WP_065158362.1">
    <property type="nucleotide sequence ID" value="NZ_LZLQ01000059.1"/>
</dbReference>